<dbReference type="PANTHER" id="PTHR13847">
    <property type="entry name" value="SARCOSINE DEHYDROGENASE-RELATED"/>
    <property type="match status" value="1"/>
</dbReference>
<evidence type="ECO:0000256" key="4">
    <source>
        <dbReference type="ARBA" id="ARBA00023014"/>
    </source>
</evidence>
<dbReference type="Gene3D" id="2.102.10.10">
    <property type="entry name" value="Rieske [2Fe-2S] iron-sulphur domain"/>
    <property type="match status" value="1"/>
</dbReference>
<dbReference type="PRINTS" id="PR00162">
    <property type="entry name" value="RIESKE"/>
</dbReference>
<keyword evidence="4" id="KW-0411">Iron-sulfur</keyword>
<dbReference type="Proteomes" id="UP001595817">
    <property type="component" value="Unassembled WGS sequence"/>
</dbReference>
<keyword evidence="5" id="KW-1015">Disulfide bond</keyword>
<keyword evidence="8" id="KW-1185">Reference proteome</keyword>
<dbReference type="PROSITE" id="PS51296">
    <property type="entry name" value="RIESKE"/>
    <property type="match status" value="1"/>
</dbReference>
<evidence type="ECO:0000259" key="6">
    <source>
        <dbReference type="PROSITE" id="PS51296"/>
    </source>
</evidence>
<reference evidence="8" key="1">
    <citation type="journal article" date="2019" name="Int. J. Syst. Evol. Microbiol.">
        <title>The Global Catalogue of Microorganisms (GCM) 10K type strain sequencing project: providing services to taxonomists for standard genome sequencing and annotation.</title>
        <authorList>
            <consortium name="The Broad Institute Genomics Platform"/>
            <consortium name="The Broad Institute Genome Sequencing Center for Infectious Disease"/>
            <person name="Wu L."/>
            <person name="Ma J."/>
        </authorList>
    </citation>
    <scope>NUCLEOTIDE SEQUENCE [LARGE SCALE GENOMIC DNA]</scope>
    <source>
        <strain evidence="8">CCUG 59778</strain>
    </source>
</reference>
<dbReference type="InterPro" id="IPR005805">
    <property type="entry name" value="Rieske_Fe-S_prot_C"/>
</dbReference>
<evidence type="ECO:0000256" key="3">
    <source>
        <dbReference type="ARBA" id="ARBA00023004"/>
    </source>
</evidence>
<dbReference type="EMBL" id="JBHSEC010000014">
    <property type="protein sequence ID" value="MFC4410493.1"/>
    <property type="molecule type" value="Genomic_DNA"/>
</dbReference>
<name>A0ABV8X5D6_9LACT</name>
<organism evidence="7 8">
    <name type="scientific">Chungangia koreensis</name>
    <dbReference type="NCBI Taxonomy" id="752657"/>
    <lineage>
        <taxon>Bacteria</taxon>
        <taxon>Bacillati</taxon>
        <taxon>Bacillota</taxon>
        <taxon>Bacilli</taxon>
        <taxon>Lactobacillales</taxon>
        <taxon>Chungangia</taxon>
    </lineage>
</organism>
<evidence type="ECO:0000313" key="8">
    <source>
        <dbReference type="Proteomes" id="UP001595817"/>
    </source>
</evidence>
<proteinExistence type="predicted"/>
<dbReference type="PANTHER" id="PTHR13847:SF274">
    <property type="entry name" value="RIESKE 2FE-2S IRON-SULFUR PROTEIN YHFW-RELATED"/>
    <property type="match status" value="1"/>
</dbReference>
<accession>A0ABV8X5D6</accession>
<keyword evidence="3" id="KW-0408">Iron</keyword>
<dbReference type="InterPro" id="IPR017941">
    <property type="entry name" value="Rieske_2Fe-2S"/>
</dbReference>
<dbReference type="InterPro" id="IPR036922">
    <property type="entry name" value="Rieske_2Fe-2S_sf"/>
</dbReference>
<dbReference type="InterPro" id="IPR006076">
    <property type="entry name" value="FAD-dep_OxRdtase"/>
</dbReference>
<dbReference type="Gene3D" id="3.50.50.60">
    <property type="entry name" value="FAD/NAD(P)-binding domain"/>
    <property type="match status" value="1"/>
</dbReference>
<evidence type="ECO:0000256" key="2">
    <source>
        <dbReference type="ARBA" id="ARBA00022723"/>
    </source>
</evidence>
<sequence>MARTLWLETAYPKKTYPKLSQDAQAEVVIVGGGLSGLTTAYLLSKAGKDVILLEGKEILAGASGHTTAKLTSQHDIIYSDLINKFGEDGARAYFDASEEAIRFARDFAKEDELVNADSVLFSQTKHGDEMIHHEWRAYQQLKIPGRIGKDSEIPVDMMSTLTLADQAQLHPVRFGQSLAEKAVEAGARIYEHSRVQMLNLKENKVVLENGAHVRYGKLILCTHYPVEALRGLQIAKLVVQRSYAASALTNKPLKGQYLAVDQPSLSVRTSQIDGKSYLVIGGGKHEAGSTSDTEPYYESLVEKGKQLFGLSDFSHQWSAQDPQTPDIIPYVGQITSGQPDVFISTGFRKWGMSNSLVSGHILRDIIIGKDNKAIDLYAPTRSDFGSILLQALKINGMVIAEFVGGRVTRTDTPTCTHMGCKTRWNEADETWDCPCHGSRFYKDGRVMEGPATRPLEL</sequence>
<evidence type="ECO:0000256" key="1">
    <source>
        <dbReference type="ARBA" id="ARBA00022714"/>
    </source>
</evidence>
<dbReference type="SUPFAM" id="SSF50022">
    <property type="entry name" value="ISP domain"/>
    <property type="match status" value="1"/>
</dbReference>
<dbReference type="Gene3D" id="3.30.9.10">
    <property type="entry name" value="D-Amino Acid Oxidase, subunit A, domain 2"/>
    <property type="match status" value="1"/>
</dbReference>
<dbReference type="RefSeq" id="WP_378154388.1">
    <property type="nucleotide sequence ID" value="NZ_JBHSEC010000014.1"/>
</dbReference>
<feature type="domain" description="Rieske" evidence="6">
    <location>
        <begin position="413"/>
        <end position="457"/>
    </location>
</feature>
<dbReference type="InterPro" id="IPR036188">
    <property type="entry name" value="FAD/NAD-bd_sf"/>
</dbReference>
<gene>
    <name evidence="7" type="ORF">ACFOZY_08660</name>
</gene>
<protein>
    <submittedName>
        <fullName evidence="7">FAD-dependent oxidoreductase</fullName>
    </submittedName>
</protein>
<evidence type="ECO:0000256" key="5">
    <source>
        <dbReference type="ARBA" id="ARBA00023157"/>
    </source>
</evidence>
<keyword evidence="2" id="KW-0479">Metal-binding</keyword>
<dbReference type="SUPFAM" id="SSF51971">
    <property type="entry name" value="Nucleotide-binding domain"/>
    <property type="match status" value="1"/>
</dbReference>
<dbReference type="Pfam" id="PF00355">
    <property type="entry name" value="Rieske"/>
    <property type="match status" value="1"/>
</dbReference>
<comment type="caution">
    <text evidence="7">The sequence shown here is derived from an EMBL/GenBank/DDBJ whole genome shotgun (WGS) entry which is preliminary data.</text>
</comment>
<dbReference type="Pfam" id="PF01266">
    <property type="entry name" value="DAO"/>
    <property type="match status" value="1"/>
</dbReference>
<keyword evidence="1" id="KW-0001">2Fe-2S</keyword>
<evidence type="ECO:0000313" key="7">
    <source>
        <dbReference type="EMBL" id="MFC4410493.1"/>
    </source>
</evidence>